<keyword evidence="5" id="KW-0255">Endonuclease</keyword>
<dbReference type="PANTHER" id="PTHR37984">
    <property type="entry name" value="PROTEIN CBG26694"/>
    <property type="match status" value="1"/>
</dbReference>
<name>A0AAV8VFR2_9CUCU</name>
<dbReference type="GO" id="GO:0004519">
    <property type="term" value="F:endonuclease activity"/>
    <property type="evidence" value="ECO:0007669"/>
    <property type="project" value="UniProtKB-KW"/>
</dbReference>
<dbReference type="SUPFAM" id="SSF50630">
    <property type="entry name" value="Acid proteases"/>
    <property type="match status" value="1"/>
</dbReference>
<dbReference type="InterPro" id="IPR041588">
    <property type="entry name" value="Integrase_H2C2"/>
</dbReference>
<keyword evidence="9" id="KW-1185">Reference proteome</keyword>
<keyword evidence="2" id="KW-0808">Transferase</keyword>
<dbReference type="PANTHER" id="PTHR37984:SF5">
    <property type="entry name" value="PROTEIN NYNRIN-LIKE"/>
    <property type="match status" value="1"/>
</dbReference>
<gene>
    <name evidence="8" type="ORF">NQ315_002871</name>
</gene>
<dbReference type="Gene3D" id="1.10.340.70">
    <property type="match status" value="1"/>
</dbReference>
<dbReference type="Pfam" id="PF22938">
    <property type="entry name" value="Integrase_p58_C"/>
    <property type="match status" value="1"/>
</dbReference>
<accession>A0AAV8VFR2</accession>
<dbReference type="Proteomes" id="UP001159042">
    <property type="component" value="Unassembled WGS sequence"/>
</dbReference>
<dbReference type="InterPro" id="IPR021109">
    <property type="entry name" value="Peptidase_aspartic_dom_sf"/>
</dbReference>
<dbReference type="EC" id="2.7.7.49" evidence="1"/>
<organism evidence="8 9">
    <name type="scientific">Exocentrus adspersus</name>
    <dbReference type="NCBI Taxonomy" id="1586481"/>
    <lineage>
        <taxon>Eukaryota</taxon>
        <taxon>Metazoa</taxon>
        <taxon>Ecdysozoa</taxon>
        <taxon>Arthropoda</taxon>
        <taxon>Hexapoda</taxon>
        <taxon>Insecta</taxon>
        <taxon>Pterygota</taxon>
        <taxon>Neoptera</taxon>
        <taxon>Endopterygota</taxon>
        <taxon>Coleoptera</taxon>
        <taxon>Polyphaga</taxon>
        <taxon>Cucujiformia</taxon>
        <taxon>Chrysomeloidea</taxon>
        <taxon>Cerambycidae</taxon>
        <taxon>Lamiinae</taxon>
        <taxon>Acanthocinini</taxon>
        <taxon>Exocentrus</taxon>
    </lineage>
</organism>
<evidence type="ECO:0000256" key="3">
    <source>
        <dbReference type="ARBA" id="ARBA00022695"/>
    </source>
</evidence>
<dbReference type="GO" id="GO:0003964">
    <property type="term" value="F:RNA-directed DNA polymerase activity"/>
    <property type="evidence" value="ECO:0007669"/>
    <property type="project" value="UniProtKB-EC"/>
</dbReference>
<dbReference type="EMBL" id="JANEYG010000105">
    <property type="protein sequence ID" value="KAJ8912994.1"/>
    <property type="molecule type" value="Genomic_DNA"/>
</dbReference>
<reference evidence="8 9" key="1">
    <citation type="journal article" date="2023" name="Insect Mol. Biol.">
        <title>Genome sequencing provides insights into the evolution of gene families encoding plant cell wall-degrading enzymes in longhorned beetles.</title>
        <authorList>
            <person name="Shin N.R."/>
            <person name="Okamura Y."/>
            <person name="Kirsch R."/>
            <person name="Pauchet Y."/>
        </authorList>
    </citation>
    <scope>NUCLEOTIDE SEQUENCE [LARGE SCALE GENOMIC DNA]</scope>
    <source>
        <strain evidence="8">EAD_L_NR</strain>
    </source>
</reference>
<dbReference type="Pfam" id="PF17921">
    <property type="entry name" value="Integrase_H2C2"/>
    <property type="match status" value="1"/>
</dbReference>
<feature type="domain" description="Integrase zinc-binding" evidence="6">
    <location>
        <begin position="546"/>
        <end position="590"/>
    </location>
</feature>
<feature type="domain" description="Integrase p58-like C-terminal" evidence="7">
    <location>
        <begin position="688"/>
        <end position="721"/>
    </location>
</feature>
<feature type="non-terminal residue" evidence="8">
    <location>
        <position position="1"/>
    </location>
</feature>
<dbReference type="InterPro" id="IPR050951">
    <property type="entry name" value="Retrovirus_Pol_polyprotein"/>
</dbReference>
<proteinExistence type="predicted"/>
<evidence type="ECO:0000313" key="9">
    <source>
        <dbReference type="Proteomes" id="UP001159042"/>
    </source>
</evidence>
<dbReference type="AlphaFoldDB" id="A0AAV8VFR2"/>
<dbReference type="FunFam" id="1.10.340.70:FF:000001">
    <property type="entry name" value="Retrovirus-related Pol polyprotein from transposon gypsy-like Protein"/>
    <property type="match status" value="1"/>
</dbReference>
<evidence type="ECO:0000256" key="5">
    <source>
        <dbReference type="ARBA" id="ARBA00022759"/>
    </source>
</evidence>
<dbReference type="Gene3D" id="2.40.70.10">
    <property type="entry name" value="Acid Proteases"/>
    <property type="match status" value="1"/>
</dbReference>
<evidence type="ECO:0000259" key="7">
    <source>
        <dbReference type="Pfam" id="PF22938"/>
    </source>
</evidence>
<evidence type="ECO:0000313" key="8">
    <source>
        <dbReference type="EMBL" id="KAJ8912994.1"/>
    </source>
</evidence>
<dbReference type="InterPro" id="IPR054465">
    <property type="entry name" value="Integrase_p58-like_C"/>
</dbReference>
<keyword evidence="3" id="KW-0548">Nucleotidyltransferase</keyword>
<comment type="caution">
    <text evidence="8">The sequence shown here is derived from an EMBL/GenBank/DDBJ whole genome shotgun (WGS) entry which is preliminary data.</text>
</comment>
<protein>
    <recommendedName>
        <fullName evidence="1">RNA-directed DNA polymerase</fullName>
        <ecNumber evidence="1">2.7.7.49</ecNumber>
    </recommendedName>
</protein>
<evidence type="ECO:0000256" key="4">
    <source>
        <dbReference type="ARBA" id="ARBA00022722"/>
    </source>
</evidence>
<sequence length="732" mass="83887">ARALLYVVVVGTAQFIYYCTEKNLKSYSENVLLVYFGELSKKMKSSTLWSVYSMLRATLNIYNKVDIGTYFKLRAFLKRQSDGYRAKKSRVLEREDIHKFLVEAPDDTYLSTKVTFIKTCLSIASKISQTQDHLGSFGPTLEIEAAKQHPGERVKLDKLKPINTRIVRESARFSKNLVDSIKDVLEKFTDGQNSEDSTTNRSRPIRCWTCGVRDTYEVGVPNLLLNRTRETPTTSLRGRGLVRCYQAPPVKKIKITRLQNNGSSLVVPGHTIVKPNIVAHCRIQNTDEDYQLETANGEVIPVKGIHLAEIRLGNSTFRQKVFVADITDDVLLGLNVMAEQNFILDLPQRVLKTNNEEIILNFPKIRGLPIRTVKASEDVEIPPQSEVVLEAICDDSTEEDETVIVEPKSENLLHHKGILTGRTLTVRKNNQMFVRIMNLKDYPQKVSKGEPIDTEFKCRRTKLDGPEEWGADTLAREQQEDPDVGDIVQWKMEGKERPAWQEISNRSPTFKGYWALWDSLAIENNLLKRVWESPDGKEKNYQTILPRKRVPEVLQAVHSGVGGGHFGINKTLDKVRERFYWLGSRSDVEEQDPSKCCICAELRLPIDLISDRPKKEEGVNNYISHLQDRLKLTHAEVRQKMRIESDRMKTRYDLRANTGGFQVGEKVWLYNPKRTKGKSPKLQKSWEGPYIVVTRLNDVVYRIQKNPQAKMKIVHIDRLTPYQEPHPNEGVT</sequence>
<evidence type="ECO:0000256" key="1">
    <source>
        <dbReference type="ARBA" id="ARBA00012493"/>
    </source>
</evidence>
<evidence type="ECO:0000256" key="2">
    <source>
        <dbReference type="ARBA" id="ARBA00022679"/>
    </source>
</evidence>
<keyword evidence="4" id="KW-0540">Nuclease</keyword>
<keyword evidence="5" id="KW-0378">Hydrolase</keyword>
<evidence type="ECO:0000259" key="6">
    <source>
        <dbReference type="Pfam" id="PF17921"/>
    </source>
</evidence>